<dbReference type="PANTHER" id="PTHR19353:SF19">
    <property type="entry name" value="DELTA(5) FATTY ACID DESATURASE C-RELATED"/>
    <property type="match status" value="1"/>
</dbReference>
<dbReference type="PIRSF" id="PIRSF015921">
    <property type="entry name" value="FA_sphinglp_des"/>
    <property type="match status" value="1"/>
</dbReference>
<evidence type="ECO:0000313" key="3">
    <source>
        <dbReference type="EMBL" id="AEA46034.1"/>
    </source>
</evidence>
<dbReference type="AlphaFoldDB" id="F2IJD7"/>
<sequence>MGKIDQKRTLLFLNFVIISKIKLVVKKVQFSKPQGEFFSSLRKSVQNYFDENQLETSGNWKLYLKTTIIITTYIAIYCSIMLLPIPGYVALLLSASLGFVQALVGFNIMHDANHEAFSSNKNVNYFFGLSMNALGSDAFMWKQKHNLVHHTYTNIDGIDDDISKTPFLRMSETQPRYKAHRFQHIYLPFLYGISTIYWVLVKDFQDYITGSRFNVEVGKMKPIDHVMFWTTRIIYFGLYLVLPSFVWGIGWTILGFTLMHMMLGLTMSFVFQLAHVVENVEFEHAEDESLMVENEWAVHQLATTSDFAVDNKLVSWLVGGLNFQVEHHLFPRISHVHYPEIQKIVAKTCAEFGVTYYSYTSTGEAIASHFRHMKRLGKE</sequence>
<dbReference type="CDD" id="cd03506">
    <property type="entry name" value="Delta6-FADS-like"/>
    <property type="match status" value="1"/>
</dbReference>
<dbReference type="PANTHER" id="PTHR19353">
    <property type="entry name" value="FATTY ACID DESATURASE 2"/>
    <property type="match status" value="1"/>
</dbReference>
<keyword evidence="3" id="KW-0560">Oxidoreductase</keyword>
<dbReference type="Proteomes" id="UP000007463">
    <property type="component" value="Chromosome"/>
</dbReference>
<evidence type="ECO:0000313" key="4">
    <source>
        <dbReference type="Proteomes" id="UP000007463"/>
    </source>
</evidence>
<evidence type="ECO:0000256" key="1">
    <source>
        <dbReference type="SAM" id="Phobius"/>
    </source>
</evidence>
<evidence type="ECO:0000259" key="2">
    <source>
        <dbReference type="Pfam" id="PF00487"/>
    </source>
</evidence>
<reference evidence="4" key="2">
    <citation type="submission" date="2011-02" db="EMBL/GenBank/DDBJ databases">
        <title>The complete genome of Fluviicola taffensis DSM 16823.</title>
        <authorList>
            <consortium name="US DOE Joint Genome Institute (JGI-PGF)"/>
            <person name="Lucas S."/>
            <person name="Copeland A."/>
            <person name="Lapidus A."/>
            <person name="Bruce D."/>
            <person name="Goodwin L."/>
            <person name="Pitluck S."/>
            <person name="Kyrpides N."/>
            <person name="Mavromatis K."/>
            <person name="Ivanova N."/>
            <person name="Mikhailova N."/>
            <person name="Pagani I."/>
            <person name="Chertkov O."/>
            <person name="Detter J.C."/>
            <person name="Han C."/>
            <person name="Tapia R."/>
            <person name="Land M."/>
            <person name="Hauser L."/>
            <person name="Markowitz V."/>
            <person name="Cheng J.-F."/>
            <person name="Hugenholtz P."/>
            <person name="Woyke T."/>
            <person name="Wu D."/>
            <person name="Tindall B."/>
            <person name="Pomrenke H.G."/>
            <person name="Brambilla E."/>
            <person name="Klenk H.-P."/>
            <person name="Eisen J.A."/>
        </authorList>
    </citation>
    <scope>NUCLEOTIDE SEQUENCE [LARGE SCALE GENOMIC DNA]</scope>
    <source>
        <strain evidence="4">DSM 16823 / RW262 / RW262</strain>
    </source>
</reference>
<accession>F2IJD7</accession>
<dbReference type="EMBL" id="CP002542">
    <property type="protein sequence ID" value="AEA46034.1"/>
    <property type="molecule type" value="Genomic_DNA"/>
</dbReference>
<gene>
    <name evidence="3" type="ordered locus">Fluta_4072</name>
</gene>
<dbReference type="Pfam" id="PF00487">
    <property type="entry name" value="FA_desaturase"/>
    <property type="match status" value="1"/>
</dbReference>
<dbReference type="KEGG" id="fte:Fluta_4072"/>
<organism evidence="3 4">
    <name type="scientific">Fluviicola taffensis (strain DSM 16823 / NCIMB 13979 / RW262)</name>
    <dbReference type="NCBI Taxonomy" id="755732"/>
    <lineage>
        <taxon>Bacteria</taxon>
        <taxon>Pseudomonadati</taxon>
        <taxon>Bacteroidota</taxon>
        <taxon>Flavobacteriia</taxon>
        <taxon>Flavobacteriales</taxon>
        <taxon>Crocinitomicaceae</taxon>
        <taxon>Fluviicola</taxon>
    </lineage>
</organism>
<proteinExistence type="predicted"/>
<dbReference type="HOGENOM" id="CLU_030320_0_0_10"/>
<dbReference type="GO" id="GO:0008610">
    <property type="term" value="P:lipid biosynthetic process"/>
    <property type="evidence" value="ECO:0007669"/>
    <property type="project" value="UniProtKB-ARBA"/>
</dbReference>
<dbReference type="EC" id="1.14.19.3" evidence="3"/>
<feature type="transmembrane region" description="Helical" evidence="1">
    <location>
        <begin position="233"/>
        <end position="258"/>
    </location>
</feature>
<dbReference type="GO" id="GO:0016213">
    <property type="term" value="F:acyl-CoA 6-desaturase activity"/>
    <property type="evidence" value="ECO:0007669"/>
    <property type="project" value="UniProtKB-EC"/>
</dbReference>
<feature type="transmembrane region" description="Helical" evidence="1">
    <location>
        <begin position="62"/>
        <end position="82"/>
    </location>
</feature>
<dbReference type="InterPro" id="IPR012171">
    <property type="entry name" value="Fatty_acid_desaturase"/>
</dbReference>
<dbReference type="STRING" id="755732.Fluta_4072"/>
<name>F2IJD7_FLUTR</name>
<keyword evidence="1" id="KW-0472">Membrane</keyword>
<dbReference type="GO" id="GO:0016020">
    <property type="term" value="C:membrane"/>
    <property type="evidence" value="ECO:0007669"/>
    <property type="project" value="TreeGrafter"/>
</dbReference>
<feature type="domain" description="Fatty acid desaturase" evidence="2">
    <location>
        <begin position="87"/>
        <end position="359"/>
    </location>
</feature>
<feature type="transmembrane region" description="Helical" evidence="1">
    <location>
        <begin position="88"/>
        <end position="109"/>
    </location>
</feature>
<keyword evidence="4" id="KW-1185">Reference proteome</keyword>
<feature type="transmembrane region" description="Helical" evidence="1">
    <location>
        <begin position="185"/>
        <end position="201"/>
    </location>
</feature>
<dbReference type="InterPro" id="IPR005804">
    <property type="entry name" value="FA_desaturase_dom"/>
</dbReference>
<dbReference type="eggNOG" id="COG3239">
    <property type="taxonomic scope" value="Bacteria"/>
</dbReference>
<keyword evidence="1" id="KW-1133">Transmembrane helix</keyword>
<protein>
    <submittedName>
        <fullName evidence="3">Linoleoyl-CoA desaturase</fullName>
        <ecNumber evidence="3">1.14.19.3</ecNumber>
    </submittedName>
</protein>
<keyword evidence="1" id="KW-0812">Transmembrane</keyword>
<reference evidence="3 4" key="1">
    <citation type="journal article" date="2011" name="Stand. Genomic Sci.">
        <title>Complete genome sequence of the gliding freshwater bacterium Fluviicola taffensis type strain (RW262).</title>
        <authorList>
            <person name="Woyke T."/>
            <person name="Chertkov O."/>
            <person name="Lapidus A."/>
            <person name="Nolan M."/>
            <person name="Lucas S."/>
            <person name="Del Rio T.G."/>
            <person name="Tice H."/>
            <person name="Cheng J.F."/>
            <person name="Tapia R."/>
            <person name="Han C."/>
            <person name="Goodwin L."/>
            <person name="Pitluck S."/>
            <person name="Liolios K."/>
            <person name="Pagani I."/>
            <person name="Ivanova N."/>
            <person name="Huntemann M."/>
            <person name="Mavromatis K."/>
            <person name="Mikhailova N."/>
            <person name="Pati A."/>
            <person name="Chen A."/>
            <person name="Palaniappan K."/>
            <person name="Land M."/>
            <person name="Hauser L."/>
            <person name="Brambilla E.M."/>
            <person name="Rohde M."/>
            <person name="Mwirichia R."/>
            <person name="Sikorski J."/>
            <person name="Tindall B.J."/>
            <person name="Goker M."/>
            <person name="Bristow J."/>
            <person name="Eisen J.A."/>
            <person name="Markowitz V."/>
            <person name="Hugenholtz P."/>
            <person name="Klenk H.P."/>
            <person name="Kyrpides N.C."/>
        </authorList>
    </citation>
    <scope>NUCLEOTIDE SEQUENCE [LARGE SCALE GENOMIC DNA]</scope>
    <source>
        <strain evidence="4">DSM 16823 / RW262 / RW262</strain>
    </source>
</reference>